<name>A0A246WUU7_9BURK</name>
<sequence length="350" mass="38506">MSHGGVQLAGESSQQRFQRRWPQLRDPHVRALAWLLDAPDLMAPDAPCWQGRIATLGPVSEDVAAWLNRLQDDPVLNQSLHAHMERQPSARLGRYAEKLLGFYLARQGQLVAANLQVRNNGATRETLGEFDFLVKRPDTASGAGLEHWEFATKFYLLEPAPRVADGDGMSPDAFVGPNLADSLGRKMRKIMVQQLMLSQHPAAAAVLPEPVVSAQALVKGWLFYRDNPDDQGDAPALPPAMGIEPRHCRGFWCDAGGLQARAFPPGTLFLLLPRLEWLAPARAPVSRGLDLPDLLTALAARFSLEEAPVMLAVCRASTDGEMLEVERGFIVPDGWERRAADSARHAVQRV</sequence>
<gene>
    <name evidence="2" type="ORF">CEJ42_01825</name>
</gene>
<accession>A0A246WUU7</accession>
<comment type="caution">
    <text evidence="2">The sequence shown here is derived from an EMBL/GenBank/DDBJ whole genome shotgun (WGS) entry which is preliminary data.</text>
</comment>
<evidence type="ECO:0008006" key="4">
    <source>
        <dbReference type="Google" id="ProtNLM"/>
    </source>
</evidence>
<dbReference type="Pfam" id="PF08907">
    <property type="entry name" value="DUF1853"/>
    <property type="match status" value="1"/>
</dbReference>
<dbReference type="Proteomes" id="UP000197596">
    <property type="component" value="Unassembled WGS sequence"/>
</dbReference>
<dbReference type="RefSeq" id="WP_088749867.1">
    <property type="nucleotide sequence ID" value="NZ_NJGU01000001.1"/>
</dbReference>
<proteinExistence type="predicted"/>
<dbReference type="EMBL" id="NJGU01000001">
    <property type="protein sequence ID" value="OWY30839.1"/>
    <property type="molecule type" value="Genomic_DNA"/>
</dbReference>
<protein>
    <recommendedName>
        <fullName evidence="4">DUF1853 domain-containing protein</fullName>
    </recommendedName>
</protein>
<evidence type="ECO:0000313" key="3">
    <source>
        <dbReference type="Proteomes" id="UP000197596"/>
    </source>
</evidence>
<organism evidence="2 3">
    <name type="scientific">Herbaspirillum robiniae</name>
    <dbReference type="NCBI Taxonomy" id="2014887"/>
    <lineage>
        <taxon>Bacteria</taxon>
        <taxon>Pseudomonadati</taxon>
        <taxon>Pseudomonadota</taxon>
        <taxon>Betaproteobacteria</taxon>
        <taxon>Burkholderiales</taxon>
        <taxon>Oxalobacteraceae</taxon>
        <taxon>Herbaspirillum</taxon>
    </lineage>
</organism>
<feature type="region of interest" description="Disordered" evidence="1">
    <location>
        <begin position="1"/>
        <end position="20"/>
    </location>
</feature>
<evidence type="ECO:0000313" key="2">
    <source>
        <dbReference type="EMBL" id="OWY30839.1"/>
    </source>
</evidence>
<dbReference type="InterPro" id="IPR015003">
    <property type="entry name" value="DUF1853"/>
</dbReference>
<evidence type="ECO:0000256" key="1">
    <source>
        <dbReference type="SAM" id="MobiDB-lite"/>
    </source>
</evidence>
<reference evidence="2 3" key="1">
    <citation type="submission" date="2017-06" db="EMBL/GenBank/DDBJ databases">
        <title>Herbaspirillum phytohormonus sp. nov., isolated from the root nodule of Robinia pseudoacacia in lead-zinc mine.</title>
        <authorList>
            <person name="Fan M."/>
            <person name="Lin Y."/>
        </authorList>
    </citation>
    <scope>NUCLEOTIDE SEQUENCE [LARGE SCALE GENOMIC DNA]</scope>
    <source>
        <strain evidence="2 3">HZ10</strain>
    </source>
</reference>
<dbReference type="AlphaFoldDB" id="A0A246WUU7"/>